<evidence type="ECO:0000313" key="1">
    <source>
        <dbReference type="EMBL" id="KAI0050654.1"/>
    </source>
</evidence>
<protein>
    <submittedName>
        <fullName evidence="1">Uncharacterized protein</fullName>
    </submittedName>
</protein>
<organism evidence="1 2">
    <name type="scientific">Auriscalpium vulgare</name>
    <dbReference type="NCBI Taxonomy" id="40419"/>
    <lineage>
        <taxon>Eukaryota</taxon>
        <taxon>Fungi</taxon>
        <taxon>Dikarya</taxon>
        <taxon>Basidiomycota</taxon>
        <taxon>Agaricomycotina</taxon>
        <taxon>Agaricomycetes</taxon>
        <taxon>Russulales</taxon>
        <taxon>Auriscalpiaceae</taxon>
        <taxon>Auriscalpium</taxon>
    </lineage>
</organism>
<gene>
    <name evidence="1" type="ORF">FA95DRAFT_1486750</name>
</gene>
<comment type="caution">
    <text evidence="1">The sequence shown here is derived from an EMBL/GenBank/DDBJ whole genome shotgun (WGS) entry which is preliminary data.</text>
</comment>
<dbReference type="EMBL" id="MU275859">
    <property type="protein sequence ID" value="KAI0050654.1"/>
    <property type="molecule type" value="Genomic_DNA"/>
</dbReference>
<keyword evidence="2" id="KW-1185">Reference proteome</keyword>
<proteinExistence type="predicted"/>
<accession>A0ACB8S2Z1</accession>
<evidence type="ECO:0000313" key="2">
    <source>
        <dbReference type="Proteomes" id="UP000814033"/>
    </source>
</evidence>
<name>A0ACB8S2Z1_9AGAM</name>
<reference evidence="1" key="2">
    <citation type="journal article" date="2022" name="New Phytol.">
        <title>Evolutionary transition to the ectomycorrhizal habit in the genomes of a hyperdiverse lineage of mushroom-forming fungi.</title>
        <authorList>
            <person name="Looney B."/>
            <person name="Miyauchi S."/>
            <person name="Morin E."/>
            <person name="Drula E."/>
            <person name="Courty P.E."/>
            <person name="Kohler A."/>
            <person name="Kuo A."/>
            <person name="LaButti K."/>
            <person name="Pangilinan J."/>
            <person name="Lipzen A."/>
            <person name="Riley R."/>
            <person name="Andreopoulos W."/>
            <person name="He G."/>
            <person name="Johnson J."/>
            <person name="Nolan M."/>
            <person name="Tritt A."/>
            <person name="Barry K.W."/>
            <person name="Grigoriev I.V."/>
            <person name="Nagy L.G."/>
            <person name="Hibbett D."/>
            <person name="Henrissat B."/>
            <person name="Matheny P.B."/>
            <person name="Labbe J."/>
            <person name="Martin F.M."/>
        </authorList>
    </citation>
    <scope>NUCLEOTIDE SEQUENCE</scope>
    <source>
        <strain evidence="1">FP105234-sp</strain>
    </source>
</reference>
<reference evidence="1" key="1">
    <citation type="submission" date="2021-02" db="EMBL/GenBank/DDBJ databases">
        <authorList>
            <consortium name="DOE Joint Genome Institute"/>
            <person name="Ahrendt S."/>
            <person name="Looney B.P."/>
            <person name="Miyauchi S."/>
            <person name="Morin E."/>
            <person name="Drula E."/>
            <person name="Courty P.E."/>
            <person name="Chicoki N."/>
            <person name="Fauchery L."/>
            <person name="Kohler A."/>
            <person name="Kuo A."/>
            <person name="Labutti K."/>
            <person name="Pangilinan J."/>
            <person name="Lipzen A."/>
            <person name="Riley R."/>
            <person name="Andreopoulos W."/>
            <person name="He G."/>
            <person name="Johnson J."/>
            <person name="Barry K.W."/>
            <person name="Grigoriev I.V."/>
            <person name="Nagy L."/>
            <person name="Hibbett D."/>
            <person name="Henrissat B."/>
            <person name="Matheny P.B."/>
            <person name="Labbe J."/>
            <person name="Martin F."/>
        </authorList>
    </citation>
    <scope>NUCLEOTIDE SEQUENCE</scope>
    <source>
        <strain evidence="1">FP105234-sp</strain>
    </source>
</reference>
<sequence>SMDEILNRIPSISEDTLVYALYPRPDSSDRNAVTAFALAIQSFVDTALSGFIWHRDTFELKVVEDSDTSGWILEGRMRVGDSIDDEWCAVWLLREISAKWDLAISVYDSDEEFMLIEAAEVLPSWVSPDIAENRVWIYQSNLHLIPLSYSSPPSSKRRRRRLPGAHESDDEGDASNVDSNHFLSVSDALAALRNVAADTASPSAVAQAVWKRIDGYPDALRKHIHTAQAYLPVDIAKALSVDHTLVQRAVEAFYTRDAVQLRAAHKMARFPPEPSVPQLVKLTRTAYAQLLGQKFYPPKIFGRWQERDGSPQWRWKDVGMKIACGFEMLYQESKGRTERATTTLQTIHTSAEARKDSLRRDAEYTKYIQGLVSAGYFKSEVEGSQLWTELEDKAVDVYIQTRQDDDASRPSFARQANVAIAKASDPEPATGAEDPDDWLNVDFESFDSVLETNLSSSQPVGNAQSTSDAMDVDEHVKQESAEDRAAKVQAVRMQELAKKVETFLEGKGDVEGAKFEDEQSSDDESSEFSDEVFSESESDSEDVPDEAARREAMDKLVPSLDPSEYGQMPASYYSQSQRVAPATIDNDVVADASESTPAPSAEQQRTKPIRAPILLRDRYEGVDSDDETEDEDEGPEDEEEEDDRPQVVGDIEVDMEEEEDEFLEFSRQALGISDEQWGDILRERQSRGGHKPPPSAAGTKPGKAAADSTTQLRKPVPGPRPNANPNLDSFEAVMQAMEAELEKSRAQKVPFRPPAPTATPKTDKGKGKGKAPTVEEDVDIETAMDAELRAALDRDDGDEDDDELQGDGGMELHLIKNFLESFKSQGGMSGPVSNLAGRLQPNWGLPRDDQ</sequence>
<feature type="non-terminal residue" evidence="1">
    <location>
        <position position="1"/>
    </location>
</feature>
<dbReference type="Proteomes" id="UP000814033">
    <property type="component" value="Unassembled WGS sequence"/>
</dbReference>